<dbReference type="EMBL" id="MTYJ01000005">
    <property type="protein sequence ID" value="OQV24821.1"/>
    <property type="molecule type" value="Genomic_DNA"/>
</dbReference>
<feature type="transmembrane region" description="Helical" evidence="1">
    <location>
        <begin position="6"/>
        <end position="31"/>
    </location>
</feature>
<gene>
    <name evidence="2" type="ORF">BV898_01410</name>
</gene>
<accession>A0A1W0XC30</accession>
<feature type="transmembrane region" description="Helical" evidence="1">
    <location>
        <begin position="260"/>
        <end position="286"/>
    </location>
</feature>
<keyword evidence="3" id="KW-1185">Reference proteome</keyword>
<evidence type="ECO:0000313" key="3">
    <source>
        <dbReference type="Proteomes" id="UP000192578"/>
    </source>
</evidence>
<name>A0A1W0XC30_HYPEX</name>
<comment type="caution">
    <text evidence="2">The sequence shown here is derived from an EMBL/GenBank/DDBJ whole genome shotgun (WGS) entry which is preliminary data.</text>
</comment>
<feature type="transmembrane region" description="Helical" evidence="1">
    <location>
        <begin position="77"/>
        <end position="96"/>
    </location>
</feature>
<protein>
    <recommendedName>
        <fullName evidence="4">Gustatory receptor</fullName>
    </recommendedName>
</protein>
<feature type="transmembrane region" description="Helical" evidence="1">
    <location>
        <begin position="141"/>
        <end position="165"/>
    </location>
</feature>
<evidence type="ECO:0000256" key="1">
    <source>
        <dbReference type="SAM" id="Phobius"/>
    </source>
</evidence>
<evidence type="ECO:0000313" key="2">
    <source>
        <dbReference type="EMBL" id="OQV24821.1"/>
    </source>
</evidence>
<keyword evidence="1" id="KW-1133">Transmembrane helix</keyword>
<keyword evidence="1" id="KW-0812">Transmembrane</keyword>
<reference evidence="3" key="1">
    <citation type="submission" date="2017-01" db="EMBL/GenBank/DDBJ databases">
        <title>Comparative genomics of anhydrobiosis in the tardigrade Hypsibius dujardini.</title>
        <authorList>
            <person name="Yoshida Y."/>
            <person name="Koutsovoulos G."/>
            <person name="Laetsch D."/>
            <person name="Stevens L."/>
            <person name="Kumar S."/>
            <person name="Horikawa D."/>
            <person name="Ishino K."/>
            <person name="Komine S."/>
            <person name="Tomita M."/>
            <person name="Blaxter M."/>
            <person name="Arakawa K."/>
        </authorList>
    </citation>
    <scope>NUCLEOTIDE SEQUENCE [LARGE SCALE GENOMIC DNA]</scope>
    <source>
        <strain evidence="3">Z151</strain>
    </source>
</reference>
<dbReference type="AlphaFoldDB" id="A0A1W0XC30"/>
<feature type="transmembrane region" description="Helical" evidence="1">
    <location>
        <begin position="232"/>
        <end position="254"/>
    </location>
</feature>
<dbReference type="Proteomes" id="UP000192578">
    <property type="component" value="Unassembled WGS sequence"/>
</dbReference>
<sequence>MPNESLFIKLLGNIPAFAVFGRGTAVMLLFLTKRAGWQTLYQTRLKSAILLMDYQVKGNPISNDGGKSQFLQQHMAGTARVATLLGVIVVFVHFVWQFSAYLSVLIAGTIQPTGNTTKIGNTNSSYGQDQLFSQIMFYTGYAFFLSMYVLSQQVIVLGVVFTIILRSCLKRNNATIVNLRLALDSANSLCGSGDENIVIEGARLVEQLEIIRRCQNGIRILYTEVDAFFRNIFFAAHVLDMACLMGFVALVIMSDSSANLGAWLSNCVSSVIFVGYTTVLLCPLAFAYEEAESTHFQVYQLSVAIRRHFPKEAIDSQMHEILQDIMGLSEEKSIVLQGAGVINYTRSWFAGTITLTLSFSVLAYELTQRSGSGIC</sequence>
<evidence type="ECO:0008006" key="4">
    <source>
        <dbReference type="Google" id="ProtNLM"/>
    </source>
</evidence>
<proteinExistence type="predicted"/>
<keyword evidence="1" id="KW-0472">Membrane</keyword>
<organism evidence="2 3">
    <name type="scientific">Hypsibius exemplaris</name>
    <name type="common">Freshwater tardigrade</name>
    <dbReference type="NCBI Taxonomy" id="2072580"/>
    <lineage>
        <taxon>Eukaryota</taxon>
        <taxon>Metazoa</taxon>
        <taxon>Ecdysozoa</taxon>
        <taxon>Tardigrada</taxon>
        <taxon>Eutardigrada</taxon>
        <taxon>Parachela</taxon>
        <taxon>Hypsibioidea</taxon>
        <taxon>Hypsibiidae</taxon>
        <taxon>Hypsibius</taxon>
    </lineage>
</organism>